<accession>A0ABS2L8J5</accession>
<feature type="transmembrane region" description="Helical" evidence="1">
    <location>
        <begin position="243"/>
        <end position="260"/>
    </location>
</feature>
<evidence type="ECO:0000259" key="3">
    <source>
        <dbReference type="Pfam" id="PF19040"/>
    </source>
</evidence>
<protein>
    <submittedName>
        <fullName evidence="4">Peptidoglycan/LPS O-acetylase OafA/YrhL</fullName>
    </submittedName>
</protein>
<name>A0ABS2L8J5_9MICO</name>
<gene>
    <name evidence="4" type="ORF">JOE66_003057</name>
</gene>
<evidence type="ECO:0000313" key="5">
    <source>
        <dbReference type="Proteomes" id="UP000776164"/>
    </source>
</evidence>
<feature type="transmembrane region" description="Helical" evidence="1">
    <location>
        <begin position="266"/>
        <end position="287"/>
    </location>
</feature>
<dbReference type="InterPro" id="IPR002656">
    <property type="entry name" value="Acyl_transf_3_dom"/>
</dbReference>
<feature type="transmembrane region" description="Helical" evidence="1">
    <location>
        <begin position="208"/>
        <end position="231"/>
    </location>
</feature>
<dbReference type="PANTHER" id="PTHR23028">
    <property type="entry name" value="ACETYLTRANSFERASE"/>
    <property type="match status" value="1"/>
</dbReference>
<feature type="transmembrane region" description="Helical" evidence="1">
    <location>
        <begin position="88"/>
        <end position="107"/>
    </location>
</feature>
<feature type="domain" description="Acyltransferase 3" evidence="2">
    <location>
        <begin position="22"/>
        <end position="349"/>
    </location>
</feature>
<feature type="domain" description="SGNH" evidence="3">
    <location>
        <begin position="463"/>
        <end position="694"/>
    </location>
</feature>
<evidence type="ECO:0000259" key="2">
    <source>
        <dbReference type="Pfam" id="PF01757"/>
    </source>
</evidence>
<dbReference type="EMBL" id="JAFBBU010000001">
    <property type="protein sequence ID" value="MBM7473423.1"/>
    <property type="molecule type" value="Genomic_DNA"/>
</dbReference>
<dbReference type="PANTHER" id="PTHR23028:SF53">
    <property type="entry name" value="ACYL_TRANSF_3 DOMAIN-CONTAINING PROTEIN"/>
    <property type="match status" value="1"/>
</dbReference>
<feature type="transmembrane region" description="Helical" evidence="1">
    <location>
        <begin position="46"/>
        <end position="67"/>
    </location>
</feature>
<reference evidence="4 5" key="1">
    <citation type="submission" date="2021-01" db="EMBL/GenBank/DDBJ databases">
        <title>Sequencing the genomes of 1000 actinobacteria strains.</title>
        <authorList>
            <person name="Klenk H.-P."/>
        </authorList>
    </citation>
    <scope>NUCLEOTIDE SEQUENCE [LARGE SCALE GENOMIC DNA]</scope>
    <source>
        <strain evidence="4 5">DSM 13057</strain>
    </source>
</reference>
<keyword evidence="1" id="KW-0812">Transmembrane</keyword>
<dbReference type="InterPro" id="IPR043968">
    <property type="entry name" value="SGNH"/>
</dbReference>
<keyword evidence="1" id="KW-1133">Transmembrane helix</keyword>
<keyword evidence="5" id="KW-1185">Reference proteome</keyword>
<feature type="transmembrane region" description="Helical" evidence="1">
    <location>
        <begin position="185"/>
        <end position="202"/>
    </location>
</feature>
<comment type="caution">
    <text evidence="4">The sequence shown here is derived from an EMBL/GenBank/DDBJ whole genome shotgun (WGS) entry which is preliminary data.</text>
</comment>
<dbReference type="RefSeq" id="WP_205110892.1">
    <property type="nucleotide sequence ID" value="NZ_BAAAHT010000001.1"/>
</dbReference>
<evidence type="ECO:0000313" key="4">
    <source>
        <dbReference type="EMBL" id="MBM7473423.1"/>
    </source>
</evidence>
<keyword evidence="1" id="KW-0472">Membrane</keyword>
<dbReference type="Proteomes" id="UP000776164">
    <property type="component" value="Unassembled WGS sequence"/>
</dbReference>
<proteinExistence type="predicted"/>
<evidence type="ECO:0000256" key="1">
    <source>
        <dbReference type="SAM" id="Phobius"/>
    </source>
</evidence>
<organism evidence="4 5">
    <name type="scientific">Subtercola frigoramans</name>
    <dbReference type="NCBI Taxonomy" id="120298"/>
    <lineage>
        <taxon>Bacteria</taxon>
        <taxon>Bacillati</taxon>
        <taxon>Actinomycetota</taxon>
        <taxon>Actinomycetes</taxon>
        <taxon>Micrococcales</taxon>
        <taxon>Microbacteriaceae</taxon>
        <taxon>Subtercola</taxon>
    </lineage>
</organism>
<dbReference type="Pfam" id="PF01757">
    <property type="entry name" value="Acyl_transf_3"/>
    <property type="match status" value="1"/>
</dbReference>
<sequence>MAEFSSRWKRYLKPVGGSVRPEIQALRALAVSLVVVYHLWPSGLSGGYVGVDVFFVISGFLITSHIVKEIDRGQFSLVSFYSRRARRLLPASLLVLSATLTATFVFVPKNLWEEFGHQITASALYVENWALASNAVDYSALASDASPVQHFWSLSVEEQFYLFWPLLLVTAAVLARRFSSNRRHLVIVIAAVSVASLAYSIVETRNDPSAAYFVTPTRVWELGIGGLLAFAVDRWKLPEFTRVPASWVGIAAIVYASYFYSSSTPFPGWQALIPVGGACVVIWAGTTHRRYGTSALFALRPIQAVGDVSYSLYLWHWPLIVILPFALGAELNQPMRIGIVLVSLVLAFVTRVYVELAFIRPHGADLEGRGRIRLKGVRVLVAVLAVMAVVAVPAAGMSAYASTQIASAETRMADILANPPACFGAAALVVGSVCSPTKDSEIVPSPILAETDDFAQKGPGLGCQISGAQTSARQCVFGDVNSKVRIALVGDSHAAQWQPALAEIAVENKWSLTTLVRSSCPYSSVLPTNANDNSGACVTWNRNVGVALAEGGFSLVIVSTLSDTHFQRQGDETNFEAATRGFSEAWGKLIESGTPVVAIRDNPLPTSAGIHDEPSCVASHSDPTQCDVSEAKALVADPQVPAVIDTPGSRLIDLTGAFCISKVCPAVIGDVLVYRNKQHITATYMSTLAPILEQKLRVAAPQLWAVSVAG</sequence>
<feature type="transmembrane region" description="Helical" evidence="1">
    <location>
        <begin position="308"/>
        <end position="329"/>
    </location>
</feature>
<feature type="transmembrane region" description="Helical" evidence="1">
    <location>
        <begin position="335"/>
        <end position="358"/>
    </location>
</feature>
<dbReference type="Pfam" id="PF19040">
    <property type="entry name" value="SGNH"/>
    <property type="match status" value="1"/>
</dbReference>
<feature type="transmembrane region" description="Helical" evidence="1">
    <location>
        <begin position="160"/>
        <end position="178"/>
    </location>
</feature>
<dbReference type="InterPro" id="IPR050879">
    <property type="entry name" value="Acyltransferase_3"/>
</dbReference>
<feature type="transmembrane region" description="Helical" evidence="1">
    <location>
        <begin position="379"/>
        <end position="401"/>
    </location>
</feature>